<evidence type="ECO:0000256" key="2">
    <source>
        <dbReference type="ARBA" id="ARBA00023125"/>
    </source>
</evidence>
<feature type="domain" description="HTH gntR-type" evidence="5">
    <location>
        <begin position="45"/>
        <end position="117"/>
    </location>
</feature>
<dbReference type="PANTHER" id="PTHR44846">
    <property type="entry name" value="MANNOSYL-D-GLYCERATE TRANSPORT/METABOLISM SYSTEM REPRESSOR MNGR-RELATED"/>
    <property type="match status" value="1"/>
</dbReference>
<reference evidence="6 7" key="1">
    <citation type="submission" date="2018-07" db="EMBL/GenBank/DDBJ databases">
        <title>Genome sequence of Rhodococcus rhodnii ATCC 35071 from Rhodnius prolixus.</title>
        <authorList>
            <person name="Patel V."/>
            <person name="Vogel K.J."/>
        </authorList>
    </citation>
    <scope>NUCLEOTIDE SEQUENCE [LARGE SCALE GENOMIC DNA]</scope>
    <source>
        <strain evidence="6 7">ATCC 35071</strain>
    </source>
</reference>
<protein>
    <submittedName>
        <fullName evidence="6">GntR family transcriptional regulator</fullName>
    </submittedName>
</protein>
<dbReference type="PROSITE" id="PS50949">
    <property type="entry name" value="HTH_GNTR"/>
    <property type="match status" value="1"/>
</dbReference>
<dbReference type="Gene3D" id="1.10.10.10">
    <property type="entry name" value="Winged helix-like DNA-binding domain superfamily/Winged helix DNA-binding domain"/>
    <property type="match status" value="1"/>
</dbReference>
<dbReference type="InterPro" id="IPR028978">
    <property type="entry name" value="Chorismate_lyase_/UTRA_dom_sf"/>
</dbReference>
<dbReference type="Pfam" id="PF07702">
    <property type="entry name" value="UTRA"/>
    <property type="match status" value="1"/>
</dbReference>
<dbReference type="EMBL" id="QRCM01000001">
    <property type="protein sequence ID" value="TXG90089.1"/>
    <property type="molecule type" value="Genomic_DNA"/>
</dbReference>
<evidence type="ECO:0000259" key="5">
    <source>
        <dbReference type="PROSITE" id="PS50949"/>
    </source>
</evidence>
<dbReference type="Proteomes" id="UP000471120">
    <property type="component" value="Unassembled WGS sequence"/>
</dbReference>
<feature type="compositionally biased region" description="Basic and acidic residues" evidence="4">
    <location>
        <begin position="1"/>
        <end position="22"/>
    </location>
</feature>
<gene>
    <name evidence="6" type="ORF">DW322_07510</name>
</gene>
<dbReference type="InterPro" id="IPR011663">
    <property type="entry name" value="UTRA"/>
</dbReference>
<dbReference type="SMART" id="SM00345">
    <property type="entry name" value="HTH_GNTR"/>
    <property type="match status" value="1"/>
</dbReference>
<dbReference type="InterPro" id="IPR036390">
    <property type="entry name" value="WH_DNA-bd_sf"/>
</dbReference>
<evidence type="ECO:0000256" key="3">
    <source>
        <dbReference type="ARBA" id="ARBA00023163"/>
    </source>
</evidence>
<evidence type="ECO:0000313" key="7">
    <source>
        <dbReference type="Proteomes" id="UP000471120"/>
    </source>
</evidence>
<dbReference type="Pfam" id="PF00392">
    <property type="entry name" value="GntR"/>
    <property type="match status" value="1"/>
</dbReference>
<proteinExistence type="predicted"/>
<dbReference type="AlphaFoldDB" id="A0A6P2CBG3"/>
<dbReference type="SUPFAM" id="SSF64288">
    <property type="entry name" value="Chorismate lyase-like"/>
    <property type="match status" value="1"/>
</dbReference>
<organism evidence="6 7">
    <name type="scientific">Rhodococcus rhodnii</name>
    <dbReference type="NCBI Taxonomy" id="38312"/>
    <lineage>
        <taxon>Bacteria</taxon>
        <taxon>Bacillati</taxon>
        <taxon>Actinomycetota</taxon>
        <taxon>Actinomycetes</taxon>
        <taxon>Mycobacteriales</taxon>
        <taxon>Nocardiaceae</taxon>
        <taxon>Rhodococcus</taxon>
    </lineage>
</organism>
<dbReference type="GO" id="GO:0003677">
    <property type="term" value="F:DNA binding"/>
    <property type="evidence" value="ECO:0007669"/>
    <property type="project" value="UniProtKB-KW"/>
</dbReference>
<dbReference type="SMART" id="SM00866">
    <property type="entry name" value="UTRA"/>
    <property type="match status" value="1"/>
</dbReference>
<dbReference type="InterPro" id="IPR036388">
    <property type="entry name" value="WH-like_DNA-bd_sf"/>
</dbReference>
<dbReference type="Gene3D" id="3.40.1410.10">
    <property type="entry name" value="Chorismate lyase-like"/>
    <property type="match status" value="1"/>
</dbReference>
<dbReference type="PANTHER" id="PTHR44846:SF17">
    <property type="entry name" value="GNTR-FAMILY TRANSCRIPTIONAL REGULATOR"/>
    <property type="match status" value="1"/>
</dbReference>
<evidence type="ECO:0000256" key="1">
    <source>
        <dbReference type="ARBA" id="ARBA00023015"/>
    </source>
</evidence>
<dbReference type="SUPFAM" id="SSF46785">
    <property type="entry name" value="Winged helix' DNA-binding domain"/>
    <property type="match status" value="1"/>
</dbReference>
<accession>A0A6P2CBG3</accession>
<keyword evidence="1" id="KW-0805">Transcription regulation</keyword>
<evidence type="ECO:0000313" key="6">
    <source>
        <dbReference type="EMBL" id="TXG90089.1"/>
    </source>
</evidence>
<dbReference type="PRINTS" id="PR00035">
    <property type="entry name" value="HTHGNTR"/>
</dbReference>
<feature type="region of interest" description="Disordered" evidence="4">
    <location>
        <begin position="1"/>
        <end position="40"/>
    </location>
</feature>
<name>A0A6P2CBG3_9NOCA</name>
<sequence>MTSTRRAPEGSTPRRGEPDRAATRRGVPPPDFPRPAVRKYAGTREDAARWVRDVLRAQILDGGFGGLSAPRPMLPPENTLASDLGVSRNAIREALDLLRAEGLITRVQGAGTFVTGAKLRQRLDRLEGLAESLAGHQLSVVNRVVSAREDTANPFVAAKLHVQEGSPIYFIERVRSVGGVALSLDTTSLRPEAIDVVRGADLDTTDVFTLLETELGVRLGRAENTVEAVAADRGSARMLEVRPGSPLLLVHRLTFLDDDTPFDLESVRYRGDRLSLVTVNPRLTRG</sequence>
<dbReference type="CDD" id="cd07377">
    <property type="entry name" value="WHTH_GntR"/>
    <property type="match status" value="1"/>
</dbReference>
<dbReference type="InterPro" id="IPR000524">
    <property type="entry name" value="Tscrpt_reg_HTH_GntR"/>
</dbReference>
<keyword evidence="2" id="KW-0238">DNA-binding</keyword>
<comment type="caution">
    <text evidence="6">The sequence shown here is derived from an EMBL/GenBank/DDBJ whole genome shotgun (WGS) entry which is preliminary data.</text>
</comment>
<dbReference type="GO" id="GO:0003700">
    <property type="term" value="F:DNA-binding transcription factor activity"/>
    <property type="evidence" value="ECO:0007669"/>
    <property type="project" value="InterPro"/>
</dbReference>
<dbReference type="InterPro" id="IPR050679">
    <property type="entry name" value="Bact_HTH_transcr_reg"/>
</dbReference>
<dbReference type="GO" id="GO:0045892">
    <property type="term" value="P:negative regulation of DNA-templated transcription"/>
    <property type="evidence" value="ECO:0007669"/>
    <property type="project" value="TreeGrafter"/>
</dbReference>
<evidence type="ECO:0000256" key="4">
    <source>
        <dbReference type="SAM" id="MobiDB-lite"/>
    </source>
</evidence>
<keyword evidence="3" id="KW-0804">Transcription</keyword>